<proteinExistence type="inferred from homology"/>
<comment type="caution">
    <text evidence="8">The sequence shown here is derived from an EMBL/GenBank/DDBJ whole genome shotgun (WGS) entry which is preliminary data.</text>
</comment>
<organism evidence="8 9">
    <name type="scientific">Pandoraea pulmonicola</name>
    <dbReference type="NCBI Taxonomy" id="93221"/>
    <lineage>
        <taxon>Bacteria</taxon>
        <taxon>Pseudomonadati</taxon>
        <taxon>Pseudomonadota</taxon>
        <taxon>Betaproteobacteria</taxon>
        <taxon>Burkholderiales</taxon>
        <taxon>Burkholderiaceae</taxon>
        <taxon>Pandoraea</taxon>
    </lineage>
</organism>
<dbReference type="GO" id="GO:0019646">
    <property type="term" value="P:aerobic electron transport chain"/>
    <property type="evidence" value="ECO:0007669"/>
    <property type="project" value="TreeGrafter"/>
</dbReference>
<dbReference type="InterPro" id="IPR036188">
    <property type="entry name" value="FAD/NAD-bd_sf"/>
</dbReference>
<comment type="similarity">
    <text evidence="2">Belongs to the NADH dehydrogenase family.</text>
</comment>
<dbReference type="PRINTS" id="PR00368">
    <property type="entry name" value="FADPNR"/>
</dbReference>
<dbReference type="Pfam" id="PF07992">
    <property type="entry name" value="Pyr_redox_2"/>
    <property type="match status" value="1"/>
</dbReference>
<dbReference type="InterPro" id="IPR023753">
    <property type="entry name" value="FAD/NAD-binding_dom"/>
</dbReference>
<dbReference type="GO" id="GO:0003955">
    <property type="term" value="F:NAD(P)H dehydrogenase (quinone) activity"/>
    <property type="evidence" value="ECO:0007669"/>
    <property type="project" value="TreeGrafter"/>
</dbReference>
<evidence type="ECO:0000256" key="5">
    <source>
        <dbReference type="ARBA" id="ARBA00023002"/>
    </source>
</evidence>
<dbReference type="EMBL" id="UGSJ01000001">
    <property type="protein sequence ID" value="SUA92860.1"/>
    <property type="molecule type" value="Genomic_DNA"/>
</dbReference>
<dbReference type="Gene3D" id="3.50.50.100">
    <property type="match status" value="2"/>
</dbReference>
<dbReference type="PANTHER" id="PTHR42913:SF3">
    <property type="entry name" value="64 KDA MITOCHONDRIAL NADH DEHYDROGENASE (EUROFUNG)"/>
    <property type="match status" value="1"/>
</dbReference>
<evidence type="ECO:0000256" key="2">
    <source>
        <dbReference type="ARBA" id="ARBA00005272"/>
    </source>
</evidence>
<dbReference type="AlphaFoldDB" id="A0AAJ4ZGH8"/>
<dbReference type="InterPro" id="IPR051169">
    <property type="entry name" value="NADH-Q_oxidoreductase"/>
</dbReference>
<dbReference type="SUPFAM" id="SSF51905">
    <property type="entry name" value="FAD/NAD(P)-binding domain"/>
    <property type="match status" value="1"/>
</dbReference>
<keyword evidence="5 8" id="KW-0560">Oxidoreductase</keyword>
<evidence type="ECO:0000256" key="4">
    <source>
        <dbReference type="ARBA" id="ARBA00022827"/>
    </source>
</evidence>
<feature type="region of interest" description="Disordered" evidence="6">
    <location>
        <begin position="186"/>
        <end position="221"/>
    </location>
</feature>
<evidence type="ECO:0000256" key="3">
    <source>
        <dbReference type="ARBA" id="ARBA00022630"/>
    </source>
</evidence>
<feature type="compositionally biased region" description="Low complexity" evidence="6">
    <location>
        <begin position="205"/>
        <end position="221"/>
    </location>
</feature>
<gene>
    <name evidence="8" type="primary">ndh_2</name>
    <name evidence="8" type="ORF">NCTC13159_04399</name>
</gene>
<keyword evidence="4" id="KW-0274">FAD</keyword>
<protein>
    <submittedName>
        <fullName evidence="8">NADH dehydrogenase</fullName>
        <ecNumber evidence="8">1.6.99.3</ecNumber>
    </submittedName>
</protein>
<dbReference type="EC" id="1.6.99.3" evidence="8"/>
<name>A0AAJ4ZGH8_PANPU</name>
<dbReference type="Proteomes" id="UP000254589">
    <property type="component" value="Unassembled WGS sequence"/>
</dbReference>
<accession>A0AAJ4ZGH8</accession>
<evidence type="ECO:0000313" key="9">
    <source>
        <dbReference type="Proteomes" id="UP000254589"/>
    </source>
</evidence>
<evidence type="ECO:0000259" key="7">
    <source>
        <dbReference type="Pfam" id="PF07992"/>
    </source>
</evidence>
<evidence type="ECO:0000256" key="1">
    <source>
        <dbReference type="ARBA" id="ARBA00001974"/>
    </source>
</evidence>
<feature type="domain" description="FAD/NAD(P)-binding" evidence="7">
    <location>
        <begin position="21"/>
        <end position="395"/>
    </location>
</feature>
<evidence type="ECO:0000256" key="6">
    <source>
        <dbReference type="SAM" id="MobiDB-lite"/>
    </source>
</evidence>
<dbReference type="PANTHER" id="PTHR42913">
    <property type="entry name" value="APOPTOSIS-INDUCING FACTOR 1"/>
    <property type="match status" value="1"/>
</dbReference>
<evidence type="ECO:0000313" key="8">
    <source>
        <dbReference type="EMBL" id="SUA92860.1"/>
    </source>
</evidence>
<comment type="cofactor">
    <cofactor evidence="1">
        <name>FAD</name>
        <dbReference type="ChEBI" id="CHEBI:57692"/>
    </cofactor>
</comment>
<reference evidence="8 9" key="1">
    <citation type="submission" date="2018-06" db="EMBL/GenBank/DDBJ databases">
        <authorList>
            <consortium name="Pathogen Informatics"/>
            <person name="Doyle S."/>
        </authorList>
    </citation>
    <scope>NUCLEOTIDE SEQUENCE [LARGE SCALE GENOMIC DNA]</scope>
    <source>
        <strain evidence="8 9">NCTC13159</strain>
    </source>
</reference>
<keyword evidence="3" id="KW-0285">Flavoprotein</keyword>
<sequence>MQMLTGWTVLQALGVIVSVHRIVVVGGGAGGLELVTRLGDKYGRGKDVQITLVDRSLSHIWKPLLHEVAAGVMDTATHQLSYVAQANWHHFEFAVGEMIGLDREARTIRLAAVPAAADEGEGDLLPERTLPYDTLVLALGSTTNFFGVPGAQENTIALDTVEQAERFRRRLMAVCVRAQNATEATALDVAPAGPPPSSEKSDVESAASAPASQTSPVSVVSADRAHPKVNLVIVGAGATGVELSAELRNTAEVLRSYGLKLDPRKDVGITIIESSPRILKALPERVSGAVAGLLGKLDVDILCGDSVAEVRKNEVTTTGGKVLPADITVWSAGITAPAVLGTLGLAVNRLNQIEVLPTLQSKTDPDIFAFGDCASCEWPGHGFVPPRAQAAHQQASFLVKAIDARLDGRSLPTFTYRDFGSLVSLGKFSAVGNLMGGLIGGSMFIEGLFARVMYTSLYRMHVAALHGVWRMMLDTVANRLRRSTVPRVKLH</sequence>